<dbReference type="AlphaFoldDB" id="A0A162J2E8"/>
<dbReference type="EMBL" id="LIIN01000048">
    <property type="protein sequence ID" value="KZX21217.1"/>
    <property type="molecule type" value="Genomic_DNA"/>
</dbReference>
<organism evidence="1 2">
    <name type="scientific">Rathayibacter tanaceti</name>
    <dbReference type="NCBI Taxonomy" id="1671680"/>
    <lineage>
        <taxon>Bacteria</taxon>
        <taxon>Bacillati</taxon>
        <taxon>Actinomycetota</taxon>
        <taxon>Actinomycetes</taxon>
        <taxon>Micrococcales</taxon>
        <taxon>Microbacteriaceae</taxon>
        <taxon>Rathayibacter</taxon>
    </lineage>
</organism>
<reference evidence="1 2" key="1">
    <citation type="submission" date="2015-08" db="EMBL/GenBank/DDBJ databases">
        <title>Draft Genome Sequence of Rathayibacter sp. Strain VKM Ac-2596 Isolated from Leaf Gall Induced by Plant-Parasitic Nematodes.</title>
        <authorList>
            <person name="Vasilenko O.V."/>
            <person name="Starodumova I.P."/>
            <person name="Tarlachkov S.V."/>
            <person name="Dorofeeva L.V."/>
            <person name="Evtushenko L.I."/>
        </authorList>
    </citation>
    <scope>NUCLEOTIDE SEQUENCE [LARGE SCALE GENOMIC DNA]</scope>
    <source>
        <strain evidence="1 2">VKM Ac-2596</strain>
    </source>
</reference>
<sequence length="107" mass="11831">MAQNNSKSVRYGVLLVSLLLSIVTGCIAPPATASTGDGSTIVFQWKNSEKRNLFVRSGAWNGNKGFGWVKIQTKHNIHKFETLRFISNNPKGAIFQGSDALYECLRQ</sequence>
<comment type="caution">
    <text evidence="1">The sequence shown here is derived from an EMBL/GenBank/DDBJ whole genome shotgun (WGS) entry which is preliminary data.</text>
</comment>
<dbReference type="Proteomes" id="UP000076717">
    <property type="component" value="Unassembled WGS sequence"/>
</dbReference>
<keyword evidence="2" id="KW-1185">Reference proteome</keyword>
<proteinExistence type="predicted"/>
<name>A0A162J2E8_9MICO</name>
<gene>
    <name evidence="1" type="ORF">ACH61_01632</name>
</gene>
<evidence type="ECO:0000313" key="1">
    <source>
        <dbReference type="EMBL" id="KZX21217.1"/>
    </source>
</evidence>
<dbReference type="PROSITE" id="PS51257">
    <property type="entry name" value="PROKAR_LIPOPROTEIN"/>
    <property type="match status" value="1"/>
</dbReference>
<evidence type="ECO:0000313" key="2">
    <source>
        <dbReference type="Proteomes" id="UP000076717"/>
    </source>
</evidence>
<protein>
    <submittedName>
        <fullName evidence="1">Uncharacterized protein</fullName>
    </submittedName>
</protein>
<accession>A0A162J2E8</accession>